<evidence type="ECO:0000256" key="12">
    <source>
        <dbReference type="ARBA" id="ARBA00049396"/>
    </source>
</evidence>
<feature type="binding site" evidence="13">
    <location>
        <begin position="117"/>
        <end position="120"/>
    </location>
    <ligand>
        <name>NAD(+)</name>
        <dbReference type="ChEBI" id="CHEBI:57540"/>
    </ligand>
</feature>
<dbReference type="GO" id="GO:0008839">
    <property type="term" value="F:4-hydroxy-tetrahydrodipicolinate reductase"/>
    <property type="evidence" value="ECO:0007669"/>
    <property type="project" value="UniProtKB-UniRule"/>
</dbReference>
<evidence type="ECO:0000256" key="3">
    <source>
        <dbReference type="ARBA" id="ARBA00022605"/>
    </source>
</evidence>
<dbReference type="HAMAP" id="MF_00102">
    <property type="entry name" value="DapB"/>
    <property type="match status" value="1"/>
</dbReference>
<dbReference type="Gene3D" id="3.30.360.10">
    <property type="entry name" value="Dihydrodipicolinate Reductase, domain 2"/>
    <property type="match status" value="1"/>
</dbReference>
<dbReference type="EMBL" id="DRBC01000330">
    <property type="protein sequence ID" value="HDN85174.1"/>
    <property type="molecule type" value="Genomic_DNA"/>
</dbReference>
<dbReference type="PROSITE" id="PS01298">
    <property type="entry name" value="DAPB"/>
    <property type="match status" value="1"/>
</dbReference>
<dbReference type="InterPro" id="IPR022664">
    <property type="entry name" value="DapB_N_CS"/>
</dbReference>
<evidence type="ECO:0000256" key="10">
    <source>
        <dbReference type="ARBA" id="ARBA00038983"/>
    </source>
</evidence>
<evidence type="ECO:0000259" key="15">
    <source>
        <dbReference type="Pfam" id="PF05173"/>
    </source>
</evidence>
<dbReference type="PANTHER" id="PTHR20836:SF0">
    <property type="entry name" value="4-HYDROXY-TETRAHYDRODIPICOLINATE REDUCTASE 1, CHLOROPLASTIC-RELATED"/>
    <property type="match status" value="1"/>
</dbReference>
<dbReference type="PIRSF" id="PIRSF000161">
    <property type="entry name" value="DHPR"/>
    <property type="match status" value="1"/>
</dbReference>
<evidence type="ECO:0000256" key="9">
    <source>
        <dbReference type="ARBA" id="ARBA00037922"/>
    </source>
</evidence>
<dbReference type="InterPro" id="IPR000846">
    <property type="entry name" value="DapB_N"/>
</dbReference>
<keyword evidence="2 13" id="KW-0963">Cytoplasm</keyword>
<dbReference type="InterPro" id="IPR022663">
    <property type="entry name" value="DapB_C"/>
</dbReference>
<dbReference type="FunFam" id="3.30.360.10:FF:000004">
    <property type="entry name" value="4-hydroxy-tetrahydrodipicolinate reductase"/>
    <property type="match status" value="1"/>
</dbReference>
<evidence type="ECO:0000313" key="18">
    <source>
        <dbReference type="Proteomes" id="UP000267654"/>
    </source>
</evidence>
<feature type="binding site" evidence="13">
    <location>
        <position position="36"/>
    </location>
    <ligand>
        <name>NAD(+)</name>
        <dbReference type="ChEBI" id="CHEBI:57540"/>
    </ligand>
</feature>
<feature type="active site" description="Proton donor/acceptor" evidence="13">
    <location>
        <position position="149"/>
    </location>
</feature>
<evidence type="ECO:0000256" key="6">
    <source>
        <dbReference type="ARBA" id="ARBA00023002"/>
    </source>
</evidence>
<dbReference type="GO" id="GO:0050661">
    <property type="term" value="F:NADP binding"/>
    <property type="evidence" value="ECO:0007669"/>
    <property type="project" value="UniProtKB-UniRule"/>
</dbReference>
<evidence type="ECO:0000256" key="2">
    <source>
        <dbReference type="ARBA" id="ARBA00022490"/>
    </source>
</evidence>
<dbReference type="GO" id="GO:0005829">
    <property type="term" value="C:cytosol"/>
    <property type="evidence" value="ECO:0007669"/>
    <property type="project" value="TreeGrafter"/>
</dbReference>
<feature type="binding site" evidence="13">
    <location>
        <begin position="159"/>
        <end position="160"/>
    </location>
    <ligand>
        <name>(S)-2,3,4,5-tetrahydrodipicolinate</name>
        <dbReference type="ChEBI" id="CHEBI:16845"/>
    </ligand>
</feature>
<comment type="caution">
    <text evidence="17">The sequence shown here is derived from an EMBL/GenBank/DDBJ whole genome shotgun (WGS) entry which is preliminary data.</text>
</comment>
<evidence type="ECO:0000313" key="17">
    <source>
        <dbReference type="EMBL" id="RLE13857.1"/>
    </source>
</evidence>
<evidence type="ECO:0000313" key="16">
    <source>
        <dbReference type="EMBL" id="HDN85174.1"/>
    </source>
</evidence>
<sequence>MQTIKVIVCGARGRMGREVISLIQKEEDYELVGAIESPTHPEIGQEIFKGIRVTSSLKNVLQRDAVIVEFTNPPATLEHLRIARENHIPMVIGTTGFKKLELDEIRNSSQKIPVLLSPNMSLGINLLFVLVREVATVLGDFDKEIVEAHHRLKQDSPSGTARKIAEILAEVEGKDLSQVALYGRKGITRGRKKDEIGIHSIRGGTIVGDHTVIFAGEGERLEITHRAESRVIFARGALIGARFLIKKDKGLYDLQDVLGIKK</sequence>
<name>A0A662DH63_UNCAE</name>
<dbReference type="InterPro" id="IPR036291">
    <property type="entry name" value="NAD(P)-bd_dom_sf"/>
</dbReference>
<evidence type="ECO:0000256" key="1">
    <source>
        <dbReference type="ARBA" id="ARBA00006642"/>
    </source>
</evidence>
<dbReference type="SUPFAM" id="SSF55347">
    <property type="entry name" value="Glyceraldehyde-3-phosphate dehydrogenase-like, C-terminal domain"/>
    <property type="match status" value="1"/>
</dbReference>
<dbReference type="PANTHER" id="PTHR20836">
    <property type="entry name" value="DIHYDRODIPICOLINATE REDUCTASE"/>
    <property type="match status" value="1"/>
</dbReference>
<dbReference type="GO" id="GO:0019877">
    <property type="term" value="P:diaminopimelate biosynthetic process"/>
    <property type="evidence" value="ECO:0007669"/>
    <property type="project" value="UniProtKB-UniRule"/>
</dbReference>
<comment type="caution">
    <text evidence="13">Lacks conserved residue(s) required for the propagation of feature annotation.</text>
</comment>
<keyword evidence="7 13" id="KW-0520">NAD</keyword>
<dbReference type="AlphaFoldDB" id="A0A662DH63"/>
<feature type="binding site" evidence="13">
    <location>
        <position position="150"/>
    </location>
    <ligand>
        <name>(S)-2,3,4,5-tetrahydrodipicolinate</name>
        <dbReference type="ChEBI" id="CHEBI:16845"/>
    </ligand>
</feature>
<dbReference type="Pfam" id="PF05173">
    <property type="entry name" value="DapB_C"/>
    <property type="match status" value="1"/>
</dbReference>
<keyword evidence="8 13" id="KW-0457">Lysine biosynthesis</keyword>
<feature type="active site" description="Proton donor" evidence="13">
    <location>
        <position position="153"/>
    </location>
</feature>
<feature type="domain" description="Dihydrodipicolinate reductase N-terminal" evidence="14">
    <location>
        <begin position="4"/>
        <end position="120"/>
    </location>
</feature>
<dbReference type="Proteomes" id="UP000267654">
    <property type="component" value="Unassembled WGS sequence"/>
</dbReference>
<comment type="catalytic activity">
    <reaction evidence="11 13">
        <text>(S)-2,3,4,5-tetrahydrodipicolinate + NADP(+) + H2O = (2S,4S)-4-hydroxy-2,3,4,5-tetrahydrodipicolinate + NADPH + H(+)</text>
        <dbReference type="Rhea" id="RHEA:35331"/>
        <dbReference type="ChEBI" id="CHEBI:15377"/>
        <dbReference type="ChEBI" id="CHEBI:15378"/>
        <dbReference type="ChEBI" id="CHEBI:16845"/>
        <dbReference type="ChEBI" id="CHEBI:57783"/>
        <dbReference type="ChEBI" id="CHEBI:58349"/>
        <dbReference type="ChEBI" id="CHEBI:67139"/>
        <dbReference type="EC" id="1.17.1.8"/>
    </reaction>
</comment>
<feature type="binding site" evidence="13">
    <location>
        <begin position="10"/>
        <end position="15"/>
    </location>
    <ligand>
        <name>NAD(+)</name>
        <dbReference type="ChEBI" id="CHEBI:57540"/>
    </ligand>
</feature>
<dbReference type="SUPFAM" id="SSF51735">
    <property type="entry name" value="NAD(P)-binding Rossmann-fold domains"/>
    <property type="match status" value="1"/>
</dbReference>
<evidence type="ECO:0000256" key="8">
    <source>
        <dbReference type="ARBA" id="ARBA00023154"/>
    </source>
</evidence>
<reference evidence="16" key="2">
    <citation type="journal article" date="2020" name="mSystems">
        <title>Genome- and Community-Level Interaction Insights into Carbon Utilization and Element Cycling Functions of Hydrothermarchaeota in Hydrothermal Sediment.</title>
        <authorList>
            <person name="Zhou Z."/>
            <person name="Liu Y."/>
            <person name="Xu W."/>
            <person name="Pan J."/>
            <person name="Luo Z.H."/>
            <person name="Li M."/>
        </authorList>
    </citation>
    <scope>NUCLEOTIDE SEQUENCE [LARGE SCALE GENOMIC DNA]</scope>
    <source>
        <strain evidence="16">HyVt-219</strain>
    </source>
</reference>
<evidence type="ECO:0000256" key="11">
    <source>
        <dbReference type="ARBA" id="ARBA00049080"/>
    </source>
</evidence>
<proteinExistence type="inferred from homology"/>
<dbReference type="GO" id="GO:0016726">
    <property type="term" value="F:oxidoreductase activity, acting on CH or CH2 groups, NAD or NADP as acceptor"/>
    <property type="evidence" value="ECO:0007669"/>
    <property type="project" value="UniProtKB-UniRule"/>
</dbReference>
<keyword evidence="3 13" id="KW-0028">Amino-acid biosynthesis</keyword>
<reference evidence="17 18" key="1">
    <citation type="submission" date="2018-06" db="EMBL/GenBank/DDBJ databases">
        <title>Extensive metabolic versatility and redundancy in microbially diverse, dynamic hydrothermal sediments.</title>
        <authorList>
            <person name="Dombrowski N."/>
            <person name="Teske A."/>
            <person name="Baker B.J."/>
        </authorList>
    </citation>
    <scope>NUCLEOTIDE SEQUENCE [LARGE SCALE GENOMIC DNA]</scope>
    <source>
        <strain evidence="17">B19_G9</strain>
    </source>
</reference>
<comment type="catalytic activity">
    <reaction evidence="12 13">
        <text>(S)-2,3,4,5-tetrahydrodipicolinate + NAD(+) + H2O = (2S,4S)-4-hydroxy-2,3,4,5-tetrahydrodipicolinate + NADH + H(+)</text>
        <dbReference type="Rhea" id="RHEA:35323"/>
        <dbReference type="ChEBI" id="CHEBI:15377"/>
        <dbReference type="ChEBI" id="CHEBI:15378"/>
        <dbReference type="ChEBI" id="CHEBI:16845"/>
        <dbReference type="ChEBI" id="CHEBI:57540"/>
        <dbReference type="ChEBI" id="CHEBI:57945"/>
        <dbReference type="ChEBI" id="CHEBI:67139"/>
        <dbReference type="EC" id="1.17.1.8"/>
    </reaction>
</comment>
<comment type="function">
    <text evidence="13">Catalyzes the conversion of 4-hydroxy-tetrahydrodipicolinate (HTPA) to tetrahydrodipicolinate.</text>
</comment>
<comment type="similarity">
    <text evidence="1 13">Belongs to the DapB family.</text>
</comment>
<gene>
    <name evidence="13" type="primary">dapB</name>
    <name evidence="17" type="ORF">DRI96_02350</name>
    <name evidence="16" type="ORF">ENG47_05425</name>
</gene>
<dbReference type="Proteomes" id="UP000885660">
    <property type="component" value="Unassembled WGS sequence"/>
</dbReference>
<dbReference type="GO" id="GO:0051287">
    <property type="term" value="F:NAD binding"/>
    <property type="evidence" value="ECO:0007669"/>
    <property type="project" value="UniProtKB-UniRule"/>
</dbReference>
<feature type="binding site" evidence="13">
    <location>
        <begin position="93"/>
        <end position="95"/>
    </location>
    <ligand>
        <name>NAD(+)</name>
        <dbReference type="ChEBI" id="CHEBI:57540"/>
    </ligand>
</feature>
<dbReference type="NCBIfam" id="TIGR00036">
    <property type="entry name" value="dapB"/>
    <property type="match status" value="1"/>
</dbReference>
<dbReference type="EMBL" id="QMQB01000066">
    <property type="protein sequence ID" value="RLE13857.1"/>
    <property type="molecule type" value="Genomic_DNA"/>
</dbReference>
<feature type="domain" description="Dihydrodipicolinate reductase C-terminal" evidence="15">
    <location>
        <begin position="123"/>
        <end position="258"/>
    </location>
</feature>
<keyword evidence="6 13" id="KW-0560">Oxidoreductase</keyword>
<comment type="subunit">
    <text evidence="13">Homotetramer.</text>
</comment>
<dbReference type="Gene3D" id="3.40.50.720">
    <property type="entry name" value="NAD(P)-binding Rossmann-like Domain"/>
    <property type="match status" value="1"/>
</dbReference>
<evidence type="ECO:0000256" key="4">
    <source>
        <dbReference type="ARBA" id="ARBA00022857"/>
    </source>
</evidence>
<dbReference type="EC" id="1.17.1.8" evidence="10 13"/>
<dbReference type="GO" id="GO:0009089">
    <property type="term" value="P:lysine biosynthetic process via diaminopimelate"/>
    <property type="evidence" value="ECO:0007669"/>
    <property type="project" value="UniProtKB-UniRule"/>
</dbReference>
<dbReference type="CDD" id="cd02274">
    <property type="entry name" value="DHDPR_N"/>
    <property type="match status" value="1"/>
</dbReference>
<dbReference type="InterPro" id="IPR023940">
    <property type="entry name" value="DHDPR_bac"/>
</dbReference>
<keyword evidence="5 13" id="KW-0220">Diaminopimelate biosynthesis</keyword>
<dbReference type="Pfam" id="PF01113">
    <property type="entry name" value="DapB_N"/>
    <property type="match status" value="1"/>
</dbReference>
<keyword evidence="4 13" id="KW-0521">NADP</keyword>
<protein>
    <recommendedName>
        <fullName evidence="10 13">4-hydroxy-tetrahydrodipicolinate reductase</fullName>
        <shortName evidence="13">HTPA reductase</shortName>
        <ecNumber evidence="10 13">1.17.1.8</ecNumber>
    </recommendedName>
</protein>
<comment type="pathway">
    <text evidence="9 13">Amino-acid biosynthesis; L-lysine biosynthesis via DAP pathway; (S)-tetrahydrodipicolinate from L-aspartate: step 4/4.</text>
</comment>
<evidence type="ECO:0000256" key="5">
    <source>
        <dbReference type="ARBA" id="ARBA00022915"/>
    </source>
</evidence>
<evidence type="ECO:0000256" key="7">
    <source>
        <dbReference type="ARBA" id="ARBA00023027"/>
    </source>
</evidence>
<comment type="caution">
    <text evidence="13">Was originally thought to be a dihydrodipicolinate reductase (DHDPR), catalyzing the conversion of dihydrodipicolinate to tetrahydrodipicolinate. However, it was shown in E.coli that the substrate of the enzymatic reaction is not dihydrodipicolinate (DHDP) but in fact (2S,4S)-4-hydroxy-2,3,4,5-tetrahydrodipicolinic acid (HTPA), the product released by the DapA-catalyzed reaction.</text>
</comment>
<evidence type="ECO:0000259" key="14">
    <source>
        <dbReference type="Pfam" id="PF01113"/>
    </source>
</evidence>
<evidence type="ECO:0000256" key="13">
    <source>
        <dbReference type="HAMAP-Rule" id="MF_00102"/>
    </source>
</evidence>
<comment type="subcellular location">
    <subcellularLocation>
        <location evidence="13">Cytoplasm</location>
    </subcellularLocation>
</comment>
<accession>A0A662DH63</accession>
<dbReference type="UniPathway" id="UPA00034">
    <property type="reaction ID" value="UER00018"/>
</dbReference>
<organism evidence="17 18">
    <name type="scientific">Aerophobetes bacterium</name>
    <dbReference type="NCBI Taxonomy" id="2030807"/>
    <lineage>
        <taxon>Bacteria</taxon>
        <taxon>Candidatus Aerophobota</taxon>
    </lineage>
</organism>